<evidence type="ECO:0000313" key="6">
    <source>
        <dbReference type="Proteomes" id="UP000078046"/>
    </source>
</evidence>
<feature type="disulfide bond" evidence="2">
    <location>
        <begin position="613"/>
        <end position="623"/>
    </location>
</feature>
<evidence type="ECO:0000313" key="5">
    <source>
        <dbReference type="EMBL" id="OAF63931.1"/>
    </source>
</evidence>
<organism evidence="5 6">
    <name type="scientific">Intoshia linei</name>
    <dbReference type="NCBI Taxonomy" id="1819745"/>
    <lineage>
        <taxon>Eukaryota</taxon>
        <taxon>Metazoa</taxon>
        <taxon>Spiralia</taxon>
        <taxon>Lophotrochozoa</taxon>
        <taxon>Mesozoa</taxon>
        <taxon>Orthonectida</taxon>
        <taxon>Rhopaluridae</taxon>
        <taxon>Intoshia</taxon>
    </lineage>
</organism>
<dbReference type="EMBL" id="LWCA01002337">
    <property type="protein sequence ID" value="OAF63931.1"/>
    <property type="molecule type" value="Genomic_DNA"/>
</dbReference>
<dbReference type="SMART" id="SM00181">
    <property type="entry name" value="EGF"/>
    <property type="match status" value="3"/>
</dbReference>
<gene>
    <name evidence="5" type="ORF">A3Q56_08367</name>
</gene>
<dbReference type="Proteomes" id="UP000078046">
    <property type="component" value="Unassembled WGS sequence"/>
</dbReference>
<dbReference type="PROSITE" id="PS00022">
    <property type="entry name" value="EGF_1"/>
    <property type="match status" value="3"/>
</dbReference>
<dbReference type="InterPro" id="IPR001881">
    <property type="entry name" value="EGF-like_Ca-bd_dom"/>
</dbReference>
<evidence type="ECO:0000259" key="4">
    <source>
        <dbReference type="PROSITE" id="PS50234"/>
    </source>
</evidence>
<dbReference type="SUPFAM" id="SSF53300">
    <property type="entry name" value="vWA-like"/>
    <property type="match status" value="3"/>
</dbReference>
<feature type="disulfide bond" evidence="2">
    <location>
        <begin position="175"/>
        <end position="185"/>
    </location>
</feature>
<comment type="caution">
    <text evidence="5">The sequence shown here is derived from an EMBL/GenBank/DDBJ whole genome shotgun (WGS) entry which is preliminary data.</text>
</comment>
<dbReference type="SMART" id="SM00327">
    <property type="entry name" value="VWA"/>
    <property type="match status" value="3"/>
</dbReference>
<feature type="non-terminal residue" evidence="5">
    <location>
        <position position="670"/>
    </location>
</feature>
<feature type="domain" description="VWFA" evidence="4">
    <location>
        <begin position="215"/>
        <end position="385"/>
    </location>
</feature>
<evidence type="ECO:0000259" key="3">
    <source>
        <dbReference type="PROSITE" id="PS50026"/>
    </source>
</evidence>
<sequence>MFQLNKEKLKELILEMKYFENMALIVFSDVSSIIFNHNTHFTQDAILTELNSVTYHGGHTRTFFALEDAIDDLHKKIKPLLSGYPHVVVTITDGVSDNIFKTSEQAILATNMDIHLISINTKNEHGEYELNSLASYPQINNYFINWNHNDWNHEILSKNYKHQLKNLICNNINECLNNNCVHGACVNKIGGYICFCEDRYGGENCDIVYSETIEQVLISIDVSGSTKQKDFDKLKIYIHELILKLPGQTKIALQSYSNSAEFHVEFTHDKYKLLSVLSSIIYVGGRTNLTHAFQLAKETFDFEIGVSQVMVIFSDAQVDDEAEAFAATLILKQNNVNIVGFGFEISKMEFFPSMFSHPFKNNYITLQDYDDVLNLVKLQDVANLISNTENRCHTNICKNNSACTKTFNHYTCECAGQYSGNKCDGCYNENFDIVIVLDASGSIAHDNFAELKLMIVDYVRQLPMRNTNIGLVSFSDISFRQFDINQFSESLEIMYGILLTNYIGGRSNLASGLDEANKMFSNINNDRKKVLLLATDGNGNIRQDETLGITNSMRKSGIQIIALGTGFNVNKHMMHVAASHPYTYSIPISENYMYTYDQLMSIVSASCNYEKNCPNNCNFSGNCSTRFGLHSCQCNSNYVGKYCDTQCSGRPVDVVLIIDYTSGVEEYYNV</sequence>
<dbReference type="PROSITE" id="PS00010">
    <property type="entry name" value="ASX_HYDROXYL"/>
    <property type="match status" value="1"/>
</dbReference>
<proteinExistence type="predicted"/>
<evidence type="ECO:0000256" key="1">
    <source>
        <dbReference type="ARBA" id="ARBA00023157"/>
    </source>
</evidence>
<dbReference type="PANTHER" id="PTHR24020:SF84">
    <property type="entry name" value="VWFA DOMAIN-CONTAINING PROTEIN"/>
    <property type="match status" value="1"/>
</dbReference>
<feature type="domain" description="VWFA" evidence="4">
    <location>
        <begin position="1"/>
        <end position="172"/>
    </location>
</feature>
<dbReference type="Gene3D" id="2.10.25.10">
    <property type="entry name" value="Laminin"/>
    <property type="match status" value="2"/>
</dbReference>
<dbReference type="PANTHER" id="PTHR24020">
    <property type="entry name" value="COLLAGEN ALPHA"/>
    <property type="match status" value="1"/>
</dbReference>
<reference evidence="5 6" key="1">
    <citation type="submission" date="2016-04" db="EMBL/GenBank/DDBJ databases">
        <title>The genome of Intoshia linei affirms orthonectids as highly simplified spiralians.</title>
        <authorList>
            <person name="Mikhailov K.V."/>
            <person name="Slusarev G.S."/>
            <person name="Nikitin M.A."/>
            <person name="Logacheva M.D."/>
            <person name="Penin A."/>
            <person name="Aleoshin V."/>
            <person name="Panchin Y.V."/>
        </authorList>
    </citation>
    <scope>NUCLEOTIDE SEQUENCE [LARGE SCALE GENOMIC DNA]</scope>
    <source>
        <strain evidence="5">Intl2013</strain>
        <tissue evidence="5">Whole animal</tissue>
    </source>
</reference>
<dbReference type="InterPro" id="IPR050525">
    <property type="entry name" value="ECM_Assembly_Org"/>
</dbReference>
<name>A0A177ARA9_9BILA</name>
<feature type="domain" description="VWFA" evidence="4">
    <location>
        <begin position="432"/>
        <end position="603"/>
    </location>
</feature>
<dbReference type="PROSITE" id="PS01187">
    <property type="entry name" value="EGF_CA"/>
    <property type="match status" value="1"/>
</dbReference>
<dbReference type="PROSITE" id="PS50026">
    <property type="entry name" value="EGF_3"/>
    <property type="match status" value="3"/>
</dbReference>
<dbReference type="AlphaFoldDB" id="A0A177ARA9"/>
<dbReference type="CDD" id="cd00054">
    <property type="entry name" value="EGF_CA"/>
    <property type="match status" value="2"/>
</dbReference>
<keyword evidence="6" id="KW-1185">Reference proteome</keyword>
<dbReference type="PROSITE" id="PS50234">
    <property type="entry name" value="VWFA"/>
    <property type="match status" value="3"/>
</dbReference>
<feature type="disulfide bond" evidence="2">
    <location>
        <begin position="196"/>
        <end position="205"/>
    </location>
</feature>
<feature type="domain" description="EGF-like" evidence="3">
    <location>
        <begin position="388"/>
        <end position="424"/>
    </location>
</feature>
<dbReference type="Gene3D" id="3.40.50.410">
    <property type="entry name" value="von Willebrand factor, type A domain"/>
    <property type="match status" value="3"/>
</dbReference>
<dbReference type="InterPro" id="IPR000152">
    <property type="entry name" value="EGF-type_Asp/Asn_hydroxyl_site"/>
</dbReference>
<feature type="disulfide bond" evidence="2">
    <location>
        <begin position="414"/>
        <end position="423"/>
    </location>
</feature>
<feature type="disulfide bond" evidence="2">
    <location>
        <begin position="634"/>
        <end position="643"/>
    </location>
</feature>
<protein>
    <submittedName>
        <fullName evidence="5">Uncharacterized protein</fullName>
    </submittedName>
</protein>
<feature type="domain" description="EGF-like" evidence="3">
    <location>
        <begin position="609"/>
        <end position="644"/>
    </location>
</feature>
<dbReference type="InterPro" id="IPR018097">
    <property type="entry name" value="EGF_Ca-bd_CS"/>
</dbReference>
<keyword evidence="1 2" id="KW-1015">Disulfide bond</keyword>
<dbReference type="InterPro" id="IPR000742">
    <property type="entry name" value="EGF"/>
</dbReference>
<dbReference type="PRINTS" id="PR00453">
    <property type="entry name" value="VWFADOMAIN"/>
</dbReference>
<dbReference type="InterPro" id="IPR036465">
    <property type="entry name" value="vWFA_dom_sf"/>
</dbReference>
<evidence type="ECO:0000256" key="2">
    <source>
        <dbReference type="PROSITE-ProRule" id="PRU00076"/>
    </source>
</evidence>
<dbReference type="GO" id="GO:0005509">
    <property type="term" value="F:calcium ion binding"/>
    <property type="evidence" value="ECO:0007669"/>
    <property type="project" value="InterPro"/>
</dbReference>
<dbReference type="SUPFAM" id="SSF57196">
    <property type="entry name" value="EGF/Laminin"/>
    <property type="match status" value="1"/>
</dbReference>
<dbReference type="OrthoDB" id="6132182at2759"/>
<dbReference type="InterPro" id="IPR002035">
    <property type="entry name" value="VWF_A"/>
</dbReference>
<dbReference type="Pfam" id="PF00092">
    <property type="entry name" value="VWA"/>
    <property type="match status" value="3"/>
</dbReference>
<dbReference type="SMART" id="SM00179">
    <property type="entry name" value="EGF_CA"/>
    <property type="match status" value="1"/>
</dbReference>
<comment type="caution">
    <text evidence="2">Lacks conserved residue(s) required for the propagation of feature annotation.</text>
</comment>
<accession>A0A177ARA9</accession>
<dbReference type="CDD" id="cd00198">
    <property type="entry name" value="vWFA"/>
    <property type="match status" value="1"/>
</dbReference>
<feature type="domain" description="EGF-like" evidence="3">
    <location>
        <begin position="171"/>
        <end position="206"/>
    </location>
</feature>
<keyword evidence="2" id="KW-0245">EGF-like domain</keyword>